<feature type="compositionally biased region" description="Basic and acidic residues" evidence="3">
    <location>
        <begin position="354"/>
        <end position="376"/>
    </location>
</feature>
<evidence type="ECO:0000256" key="1">
    <source>
        <dbReference type="ARBA" id="ARBA00022884"/>
    </source>
</evidence>
<feature type="compositionally biased region" description="Gly residues" evidence="3">
    <location>
        <begin position="11"/>
        <end position="45"/>
    </location>
</feature>
<evidence type="ECO:0000259" key="4">
    <source>
        <dbReference type="PROSITE" id="PS50102"/>
    </source>
</evidence>
<feature type="region of interest" description="Disordered" evidence="3">
    <location>
        <begin position="531"/>
        <end position="551"/>
    </location>
</feature>
<dbReference type="Pfam" id="PF00076">
    <property type="entry name" value="RRM_1"/>
    <property type="match status" value="1"/>
</dbReference>
<feature type="region of interest" description="Disordered" evidence="3">
    <location>
        <begin position="1"/>
        <end position="178"/>
    </location>
</feature>
<name>A0ABQ8F618_9FUNG</name>
<feature type="compositionally biased region" description="Basic and acidic residues" evidence="3">
    <location>
        <begin position="401"/>
        <end position="412"/>
    </location>
</feature>
<protein>
    <recommendedName>
        <fullName evidence="4">RRM domain-containing protein</fullName>
    </recommendedName>
</protein>
<feature type="compositionally biased region" description="Low complexity" evidence="3">
    <location>
        <begin position="437"/>
        <end position="448"/>
    </location>
</feature>
<dbReference type="Proteomes" id="UP001648503">
    <property type="component" value="Unassembled WGS sequence"/>
</dbReference>
<feature type="compositionally biased region" description="Gly residues" evidence="3">
    <location>
        <begin position="82"/>
        <end position="91"/>
    </location>
</feature>
<keyword evidence="1 2" id="KW-0694">RNA-binding</keyword>
<feature type="compositionally biased region" description="Low complexity" evidence="3">
    <location>
        <begin position="46"/>
        <end position="57"/>
    </location>
</feature>
<proteinExistence type="predicted"/>
<evidence type="ECO:0000313" key="6">
    <source>
        <dbReference type="Proteomes" id="UP001648503"/>
    </source>
</evidence>
<dbReference type="InterPro" id="IPR035979">
    <property type="entry name" value="RBD_domain_sf"/>
</dbReference>
<evidence type="ECO:0000256" key="3">
    <source>
        <dbReference type="SAM" id="MobiDB-lite"/>
    </source>
</evidence>
<feature type="region of interest" description="Disordered" evidence="3">
    <location>
        <begin position="346"/>
        <end position="505"/>
    </location>
</feature>
<feature type="compositionally biased region" description="Basic and acidic residues" evidence="3">
    <location>
        <begin position="383"/>
        <end position="393"/>
    </location>
</feature>
<dbReference type="Gene3D" id="3.30.70.330">
    <property type="match status" value="2"/>
</dbReference>
<feature type="domain" description="RRM" evidence="4">
    <location>
        <begin position="185"/>
        <end position="258"/>
    </location>
</feature>
<feature type="compositionally biased region" description="Low complexity" evidence="3">
    <location>
        <begin position="463"/>
        <end position="492"/>
    </location>
</feature>
<sequence>MVGPQRPTYSGGRGDFGTSRGGATRGGGRGSFRGRDYGGGSGGSERGSFARRGTSYNRGGGTRGGRGGRGGGGPYGNYSYSHGGGDGGSDGGSSDYSRGNHYSKEMTNTGHGGTMGSDSYGQSGQYQQHGQSSWQQSQQHIPHQSYQPQSSSYQHPQMSDQQYKPDARQNAGPSIIDRPGEATCRTLFVRNVSYNASEADVRHAFEPFGEVKLVFDLIAKRGIVFVTFFDLRAAERARIAMQDAEFIGRKIDVHYSVPKQEDMSKEHCTPDKYQGTLKLRLQDSREDLKQQDVYEFMSRFGEVKVVRCDADGQLLVEFWDMRAADRALDHLDGNSLFKGGRLEAKPVWDSTNTNDRELKRSHYGDKRRTDTERDHAGTYNSEYDGHGGRDSHSSGRGRGGGRYEDRGQHQDDGGNSSHRIGYNPSYGSNDVSSGRHTGSSLLDSLASSAGGGSTSGHTPPFHQSGPSQQPLTQLLQQRPQSSGPQSGLPVGGAMPMQQNMGGPQNAMGLLRLLGQVQQVQSRQQQVPLQQQQQQQQLVQPPQPTALPAQLGTPGAANQLAQLLALIEQQTNSGATAPLTSATNSLAAQGSHPGSSQGQGFGYLQQQQHLHQSSQPRQQQQTIQQLQQLQQQQSMPVVGQQQQQQQQLQSLAAMLLQQTKK</sequence>
<dbReference type="SMART" id="SM00360">
    <property type="entry name" value="RRM"/>
    <property type="match status" value="2"/>
</dbReference>
<reference evidence="5 6" key="1">
    <citation type="submission" date="2021-02" db="EMBL/GenBank/DDBJ databases">
        <title>Variation within the Batrachochytrium salamandrivorans European outbreak.</title>
        <authorList>
            <person name="Kelly M."/>
            <person name="Pasmans F."/>
            <person name="Shea T.P."/>
            <person name="Munoz J.F."/>
            <person name="Carranza S."/>
            <person name="Cuomo C.A."/>
            <person name="Martel A."/>
        </authorList>
    </citation>
    <scope>NUCLEOTIDE SEQUENCE [LARGE SCALE GENOMIC DNA]</scope>
    <source>
        <strain evidence="5 6">AMFP18/2</strain>
    </source>
</reference>
<comment type="caution">
    <text evidence="5">The sequence shown here is derived from an EMBL/GenBank/DDBJ whole genome shotgun (WGS) entry which is preliminary data.</text>
</comment>
<accession>A0ABQ8F618</accession>
<evidence type="ECO:0000256" key="2">
    <source>
        <dbReference type="PROSITE-ProRule" id="PRU00176"/>
    </source>
</evidence>
<dbReference type="EMBL" id="JAFCIX010000418">
    <property type="protein sequence ID" value="KAH6591116.1"/>
    <property type="molecule type" value="Genomic_DNA"/>
</dbReference>
<gene>
    <name evidence="5" type="ORF">BASA50_009118</name>
</gene>
<dbReference type="Pfam" id="PF13893">
    <property type="entry name" value="RRM_5"/>
    <property type="match status" value="1"/>
</dbReference>
<dbReference type="InterPro" id="IPR012677">
    <property type="entry name" value="Nucleotide-bd_a/b_plait_sf"/>
</dbReference>
<keyword evidence="6" id="KW-1185">Reference proteome</keyword>
<dbReference type="SUPFAM" id="SSF54928">
    <property type="entry name" value="RNA-binding domain, RBD"/>
    <property type="match status" value="1"/>
</dbReference>
<dbReference type="PROSITE" id="PS50102">
    <property type="entry name" value="RRM"/>
    <property type="match status" value="2"/>
</dbReference>
<organism evidence="5 6">
    <name type="scientific">Batrachochytrium salamandrivorans</name>
    <dbReference type="NCBI Taxonomy" id="1357716"/>
    <lineage>
        <taxon>Eukaryota</taxon>
        <taxon>Fungi</taxon>
        <taxon>Fungi incertae sedis</taxon>
        <taxon>Chytridiomycota</taxon>
        <taxon>Chytridiomycota incertae sedis</taxon>
        <taxon>Chytridiomycetes</taxon>
        <taxon>Rhizophydiales</taxon>
        <taxon>Rhizophydiales incertae sedis</taxon>
        <taxon>Batrachochytrium</taxon>
    </lineage>
</organism>
<feature type="domain" description="RRM" evidence="4">
    <location>
        <begin position="277"/>
        <end position="341"/>
    </location>
</feature>
<dbReference type="InterPro" id="IPR000504">
    <property type="entry name" value="RRM_dom"/>
</dbReference>
<feature type="compositionally biased region" description="Gly residues" evidence="3">
    <location>
        <begin position="58"/>
        <end position="75"/>
    </location>
</feature>
<evidence type="ECO:0000313" key="5">
    <source>
        <dbReference type="EMBL" id="KAH6591116.1"/>
    </source>
</evidence>
<feature type="compositionally biased region" description="Polar residues" evidence="3">
    <location>
        <begin position="425"/>
        <end position="436"/>
    </location>
</feature>
<feature type="compositionally biased region" description="Low complexity" evidence="3">
    <location>
        <begin position="116"/>
        <end position="157"/>
    </location>
</feature>
<dbReference type="PANTHER" id="PTHR23189">
    <property type="entry name" value="RNA RECOGNITION MOTIF-CONTAINING"/>
    <property type="match status" value="1"/>
</dbReference>